<dbReference type="AlphaFoldDB" id="A0A6I1FGM8"/>
<organism evidence="1 2">
    <name type="scientific">Bacillus aerolatus</name>
    <dbReference type="NCBI Taxonomy" id="2653354"/>
    <lineage>
        <taxon>Bacteria</taxon>
        <taxon>Bacillati</taxon>
        <taxon>Bacillota</taxon>
        <taxon>Bacilli</taxon>
        <taxon>Bacillales</taxon>
        <taxon>Bacillaceae</taxon>
        <taxon>Bacillus</taxon>
    </lineage>
</organism>
<accession>A0A6I1FGM8</accession>
<protein>
    <submittedName>
        <fullName evidence="1">Uncharacterized protein</fullName>
    </submittedName>
</protein>
<evidence type="ECO:0000313" key="2">
    <source>
        <dbReference type="Proteomes" id="UP000429595"/>
    </source>
</evidence>
<gene>
    <name evidence="1" type="ORF">F9802_06370</name>
</gene>
<comment type="caution">
    <text evidence="1">The sequence shown here is derived from an EMBL/GenBank/DDBJ whole genome shotgun (WGS) entry which is preliminary data.</text>
</comment>
<dbReference type="RefSeq" id="WP_152150336.1">
    <property type="nucleotide sequence ID" value="NZ_WEIO01000003.1"/>
</dbReference>
<name>A0A6I1FGM8_9BACI</name>
<evidence type="ECO:0000313" key="1">
    <source>
        <dbReference type="EMBL" id="KAB7707372.1"/>
    </source>
</evidence>
<dbReference type="EMBL" id="WEIO01000003">
    <property type="protein sequence ID" value="KAB7707372.1"/>
    <property type="molecule type" value="Genomic_DNA"/>
</dbReference>
<dbReference type="PROSITE" id="PS51257">
    <property type="entry name" value="PROKAR_LIPOPROTEIN"/>
    <property type="match status" value="1"/>
</dbReference>
<reference evidence="1 2" key="1">
    <citation type="submission" date="2019-10" db="EMBL/GenBank/DDBJ databases">
        <title>Bacillus aerolatum sp. nov., isolated from bioaerosol of sport playgrounds.</title>
        <authorList>
            <person name="Chen P."/>
            <person name="Zhang G."/>
        </authorList>
    </citation>
    <scope>NUCLEOTIDE SEQUENCE [LARGE SCALE GENOMIC DNA]</scope>
    <source>
        <strain evidence="1 2">CX253</strain>
    </source>
</reference>
<proteinExistence type="predicted"/>
<dbReference type="Proteomes" id="UP000429595">
    <property type="component" value="Unassembled WGS sequence"/>
</dbReference>
<sequence>MRRLRHFFVIGISLFVLVGCGFDGSKVHEVAEDLISDKEIGKYVDELTFFDTEKGQEKSVIYNLELDANDEFDTLSQEEKANFFSYVNELLWQKSGGSTVDCDEDYECTVDSIVIKTLDHTYTVSYLPTSNHQMTAYKEDGEYVFLKRADVLNETITTEVVEQEEPSETAEELPVEEVVVEDTNVYPDTNLSTADGDDWMQLTSSQKTAMIEEAIHNLESNGGIVLEGSDWFIDALDAFYGDEITNSTLVTEIFAMAGVGGGVIIND</sequence>
<keyword evidence="2" id="KW-1185">Reference proteome</keyword>